<organism evidence="2 3">
    <name type="scientific">Lactuca saligna</name>
    <name type="common">Willowleaf lettuce</name>
    <dbReference type="NCBI Taxonomy" id="75948"/>
    <lineage>
        <taxon>Eukaryota</taxon>
        <taxon>Viridiplantae</taxon>
        <taxon>Streptophyta</taxon>
        <taxon>Embryophyta</taxon>
        <taxon>Tracheophyta</taxon>
        <taxon>Spermatophyta</taxon>
        <taxon>Magnoliopsida</taxon>
        <taxon>eudicotyledons</taxon>
        <taxon>Gunneridae</taxon>
        <taxon>Pentapetalae</taxon>
        <taxon>asterids</taxon>
        <taxon>campanulids</taxon>
        <taxon>Asterales</taxon>
        <taxon>Asteraceae</taxon>
        <taxon>Cichorioideae</taxon>
        <taxon>Cichorieae</taxon>
        <taxon>Lactucinae</taxon>
        <taxon>Lactuca</taxon>
    </lineage>
</organism>
<feature type="compositionally biased region" description="Acidic residues" evidence="1">
    <location>
        <begin position="25"/>
        <end position="41"/>
    </location>
</feature>
<dbReference type="EMBL" id="OX465077">
    <property type="protein sequence ID" value="CAI9269255.1"/>
    <property type="molecule type" value="Genomic_DNA"/>
</dbReference>
<reference evidence="2" key="1">
    <citation type="submission" date="2023-04" db="EMBL/GenBank/DDBJ databases">
        <authorList>
            <person name="Vijverberg K."/>
            <person name="Xiong W."/>
            <person name="Schranz E."/>
        </authorList>
    </citation>
    <scope>NUCLEOTIDE SEQUENCE</scope>
</reference>
<evidence type="ECO:0000313" key="2">
    <source>
        <dbReference type="EMBL" id="CAI9269255.1"/>
    </source>
</evidence>
<protein>
    <submittedName>
        <fullName evidence="2">Uncharacterized protein</fullName>
    </submittedName>
</protein>
<name>A0AA35VCS0_LACSI</name>
<proteinExistence type="predicted"/>
<sequence length="112" mass="12340">MTVGDRRGGGDRGGGGISDRVSVKDDDELFEEEEEIIEEEEQHDREFGGEPTNNSPYPDSSSSRSFGNHALGPRTITTPRKYVSIPTRIRAASPPSLPKISKKPYPNQKQTP</sequence>
<accession>A0AA35VCS0</accession>
<dbReference type="AlphaFoldDB" id="A0AA35VCS0"/>
<dbReference type="Proteomes" id="UP001177003">
    <property type="component" value="Chromosome 1"/>
</dbReference>
<feature type="compositionally biased region" description="Basic and acidic residues" evidence="1">
    <location>
        <begin position="1"/>
        <end position="10"/>
    </location>
</feature>
<gene>
    <name evidence="2" type="ORF">LSALG_LOCUS9637</name>
</gene>
<evidence type="ECO:0000313" key="3">
    <source>
        <dbReference type="Proteomes" id="UP001177003"/>
    </source>
</evidence>
<keyword evidence="3" id="KW-1185">Reference proteome</keyword>
<evidence type="ECO:0000256" key="1">
    <source>
        <dbReference type="SAM" id="MobiDB-lite"/>
    </source>
</evidence>
<feature type="region of interest" description="Disordered" evidence="1">
    <location>
        <begin position="1"/>
        <end position="112"/>
    </location>
</feature>